<evidence type="ECO:0000313" key="3">
    <source>
        <dbReference type="Proteomes" id="UP000694867"/>
    </source>
</evidence>
<keyword evidence="1" id="KW-0812">Transmembrane</keyword>
<dbReference type="KEGG" id="goe:100899107"/>
<protein>
    <submittedName>
        <fullName evidence="4">DnaJ-like protein 60</fullName>
    </submittedName>
</protein>
<keyword evidence="1" id="KW-1133">Transmembrane helix</keyword>
<sequence length="232" mass="25842">MALPCSAMQVARLLVAESHKMLGVPSRGYSTGRRETNHYKTLGVKKESSKKEIREAYVRLSKKFHPDLGGSAEKFASLNRAYQVLSDESSRESYDSGYGDAARRSEWTTPGAKSRNFYDIYGNPGAAPRAGASESENYYGIRGVRRISNMTIVCACLVVIVVSGVSYTIGVTALSKIRDEKFKKLTAIRLRQEAVARKKYENIERTHALQLFRDEVESQEIPDFSGTSVKVI</sequence>
<organism evidence="3 4">
    <name type="scientific">Galendromus occidentalis</name>
    <name type="common">western predatory mite</name>
    <dbReference type="NCBI Taxonomy" id="34638"/>
    <lineage>
        <taxon>Eukaryota</taxon>
        <taxon>Metazoa</taxon>
        <taxon>Ecdysozoa</taxon>
        <taxon>Arthropoda</taxon>
        <taxon>Chelicerata</taxon>
        <taxon>Arachnida</taxon>
        <taxon>Acari</taxon>
        <taxon>Parasitiformes</taxon>
        <taxon>Mesostigmata</taxon>
        <taxon>Gamasina</taxon>
        <taxon>Phytoseioidea</taxon>
        <taxon>Phytoseiidae</taxon>
        <taxon>Typhlodrominae</taxon>
        <taxon>Galendromus</taxon>
    </lineage>
</organism>
<feature type="domain" description="J" evidence="2">
    <location>
        <begin position="37"/>
        <end position="98"/>
    </location>
</feature>
<evidence type="ECO:0000259" key="2">
    <source>
        <dbReference type="PROSITE" id="PS50076"/>
    </source>
</evidence>
<keyword evidence="1" id="KW-0472">Membrane</keyword>
<dbReference type="SUPFAM" id="SSF46565">
    <property type="entry name" value="Chaperone J-domain"/>
    <property type="match status" value="1"/>
</dbReference>
<dbReference type="PANTHER" id="PTHR44825">
    <property type="match status" value="1"/>
</dbReference>
<dbReference type="SMART" id="SM00271">
    <property type="entry name" value="DnaJ"/>
    <property type="match status" value="1"/>
</dbReference>
<dbReference type="PANTHER" id="PTHR44825:SF1">
    <property type="entry name" value="DNAJ HOMOLOG SUBFAMILY C MEMBER 4"/>
    <property type="match status" value="1"/>
</dbReference>
<feature type="transmembrane region" description="Helical" evidence="1">
    <location>
        <begin position="150"/>
        <end position="174"/>
    </location>
</feature>
<dbReference type="InterPro" id="IPR001623">
    <property type="entry name" value="DnaJ_domain"/>
</dbReference>
<keyword evidence="3" id="KW-1185">Reference proteome</keyword>
<evidence type="ECO:0000313" key="4">
    <source>
        <dbReference type="RefSeq" id="XP_003738294.1"/>
    </source>
</evidence>
<dbReference type="InterPro" id="IPR052763">
    <property type="entry name" value="DnaJ_C4"/>
</dbReference>
<dbReference type="PROSITE" id="PS00636">
    <property type="entry name" value="DNAJ_1"/>
    <property type="match status" value="1"/>
</dbReference>
<name>A0AAJ6VVP9_9ACAR</name>
<dbReference type="GeneID" id="100899107"/>
<dbReference type="Proteomes" id="UP000694867">
    <property type="component" value="Unplaced"/>
</dbReference>
<reference evidence="4" key="1">
    <citation type="submission" date="2025-08" db="UniProtKB">
        <authorList>
            <consortium name="RefSeq"/>
        </authorList>
    </citation>
    <scope>IDENTIFICATION</scope>
</reference>
<proteinExistence type="predicted"/>
<dbReference type="CDD" id="cd06257">
    <property type="entry name" value="DnaJ"/>
    <property type="match status" value="1"/>
</dbReference>
<dbReference type="InterPro" id="IPR018253">
    <property type="entry name" value="DnaJ_domain_CS"/>
</dbReference>
<gene>
    <name evidence="4" type="primary">LOC100899107</name>
</gene>
<dbReference type="InterPro" id="IPR036869">
    <property type="entry name" value="J_dom_sf"/>
</dbReference>
<dbReference type="PRINTS" id="PR00625">
    <property type="entry name" value="JDOMAIN"/>
</dbReference>
<dbReference type="Pfam" id="PF00226">
    <property type="entry name" value="DnaJ"/>
    <property type="match status" value="1"/>
</dbReference>
<dbReference type="PROSITE" id="PS50076">
    <property type="entry name" value="DNAJ_2"/>
    <property type="match status" value="1"/>
</dbReference>
<dbReference type="Gene3D" id="1.10.287.110">
    <property type="entry name" value="DnaJ domain"/>
    <property type="match status" value="1"/>
</dbReference>
<dbReference type="RefSeq" id="XP_003738294.1">
    <property type="nucleotide sequence ID" value="XM_003738246.1"/>
</dbReference>
<dbReference type="AlphaFoldDB" id="A0AAJ6VVP9"/>
<accession>A0AAJ6VVP9</accession>
<evidence type="ECO:0000256" key="1">
    <source>
        <dbReference type="SAM" id="Phobius"/>
    </source>
</evidence>